<dbReference type="AlphaFoldDB" id="A0A6J7DRP7"/>
<gene>
    <name evidence="1" type="ORF">UFOPK3402_00811</name>
</gene>
<dbReference type="EMBL" id="CAFBLS010000085">
    <property type="protein sequence ID" value="CAB4873246.1"/>
    <property type="molecule type" value="Genomic_DNA"/>
</dbReference>
<evidence type="ECO:0000313" key="1">
    <source>
        <dbReference type="EMBL" id="CAB4873246.1"/>
    </source>
</evidence>
<name>A0A6J7DRP7_9ZZZZ</name>
<organism evidence="1">
    <name type="scientific">freshwater metagenome</name>
    <dbReference type="NCBI Taxonomy" id="449393"/>
    <lineage>
        <taxon>unclassified sequences</taxon>
        <taxon>metagenomes</taxon>
        <taxon>ecological metagenomes</taxon>
    </lineage>
</organism>
<sequence length="103" mass="10594">MDDSSALSNKQIRGLAMASEWTAGLLRAGVPPTVIAAQMLATVDGGAAYLSIDPAAQRKLLRELANELNAPRPMAPDGGPRSEPFTAGCFAACRIGNDGPGLT</sequence>
<protein>
    <submittedName>
        <fullName evidence="1">Unannotated protein</fullName>
    </submittedName>
</protein>
<accession>A0A6J7DRP7</accession>
<proteinExistence type="predicted"/>
<reference evidence="1" key="1">
    <citation type="submission" date="2020-05" db="EMBL/GenBank/DDBJ databases">
        <authorList>
            <person name="Chiriac C."/>
            <person name="Salcher M."/>
            <person name="Ghai R."/>
            <person name="Kavagutti S V."/>
        </authorList>
    </citation>
    <scope>NUCLEOTIDE SEQUENCE</scope>
</reference>